<dbReference type="InterPro" id="IPR001878">
    <property type="entry name" value="Znf_CCHC"/>
</dbReference>
<proteinExistence type="predicted"/>
<evidence type="ECO:0000313" key="6">
    <source>
        <dbReference type="EMBL" id="CAL4786946.1"/>
    </source>
</evidence>
<dbReference type="EMBL" id="CAMXCT030002662">
    <property type="protein sequence ID" value="CAL4786946.1"/>
    <property type="molecule type" value="Genomic_DNA"/>
</dbReference>
<feature type="domain" description="Integrase catalytic" evidence="4">
    <location>
        <begin position="520"/>
        <end position="700"/>
    </location>
</feature>
<dbReference type="EMBL" id="CAMXCT020002662">
    <property type="protein sequence ID" value="CAL1153009.1"/>
    <property type="molecule type" value="Genomic_DNA"/>
</dbReference>
<feature type="compositionally biased region" description="Basic and acidic residues" evidence="2">
    <location>
        <begin position="886"/>
        <end position="904"/>
    </location>
</feature>
<comment type="caution">
    <text evidence="5">The sequence shown here is derived from an EMBL/GenBank/DDBJ whole genome shotgun (WGS) entry which is preliminary data.</text>
</comment>
<evidence type="ECO:0000313" key="5">
    <source>
        <dbReference type="EMBL" id="CAI3999634.1"/>
    </source>
</evidence>
<evidence type="ECO:0000259" key="3">
    <source>
        <dbReference type="PROSITE" id="PS50158"/>
    </source>
</evidence>
<dbReference type="Pfam" id="PF00098">
    <property type="entry name" value="zf-CCHC"/>
    <property type="match status" value="1"/>
</dbReference>
<feature type="region of interest" description="Disordered" evidence="2">
    <location>
        <begin position="114"/>
        <end position="161"/>
    </location>
</feature>
<dbReference type="Gene3D" id="4.10.60.10">
    <property type="entry name" value="Zinc finger, CCHC-type"/>
    <property type="match status" value="1"/>
</dbReference>
<dbReference type="InterPro" id="IPR001584">
    <property type="entry name" value="Integrase_cat-core"/>
</dbReference>
<evidence type="ECO:0000256" key="1">
    <source>
        <dbReference type="PROSITE-ProRule" id="PRU00047"/>
    </source>
</evidence>
<dbReference type="PROSITE" id="PS50994">
    <property type="entry name" value="INTEGRASE"/>
    <property type="match status" value="1"/>
</dbReference>
<dbReference type="GO" id="GO:0015074">
    <property type="term" value="P:DNA integration"/>
    <property type="evidence" value="ECO:0007669"/>
    <property type="project" value="InterPro"/>
</dbReference>
<evidence type="ECO:0000259" key="4">
    <source>
        <dbReference type="PROSITE" id="PS50994"/>
    </source>
</evidence>
<dbReference type="PROSITE" id="PS50158">
    <property type="entry name" value="ZF_CCHC"/>
    <property type="match status" value="2"/>
</dbReference>
<feature type="domain" description="CCHC-type" evidence="3">
    <location>
        <begin position="100"/>
        <end position="114"/>
    </location>
</feature>
<dbReference type="Gene3D" id="3.30.420.10">
    <property type="entry name" value="Ribonuclease H-like superfamily/Ribonuclease H"/>
    <property type="match status" value="1"/>
</dbReference>
<dbReference type="OrthoDB" id="429363at2759"/>
<organism evidence="5">
    <name type="scientific">Cladocopium goreaui</name>
    <dbReference type="NCBI Taxonomy" id="2562237"/>
    <lineage>
        <taxon>Eukaryota</taxon>
        <taxon>Sar</taxon>
        <taxon>Alveolata</taxon>
        <taxon>Dinophyceae</taxon>
        <taxon>Suessiales</taxon>
        <taxon>Symbiodiniaceae</taxon>
        <taxon>Cladocopium</taxon>
    </lineage>
</organism>
<accession>A0A9P1G3I1</accession>
<dbReference type="InterPro" id="IPR036875">
    <property type="entry name" value="Znf_CCHC_sf"/>
</dbReference>
<dbReference type="GO" id="GO:0008270">
    <property type="term" value="F:zinc ion binding"/>
    <property type="evidence" value="ECO:0007669"/>
    <property type="project" value="UniProtKB-KW"/>
</dbReference>
<dbReference type="GO" id="GO:0003676">
    <property type="term" value="F:nucleic acid binding"/>
    <property type="evidence" value="ECO:0007669"/>
    <property type="project" value="InterPro"/>
</dbReference>
<feature type="compositionally biased region" description="Low complexity" evidence="2">
    <location>
        <begin position="905"/>
        <end position="919"/>
    </location>
</feature>
<dbReference type="Pfam" id="PF07727">
    <property type="entry name" value="RVT_2"/>
    <property type="match status" value="1"/>
</dbReference>
<dbReference type="Proteomes" id="UP001152797">
    <property type="component" value="Unassembled WGS sequence"/>
</dbReference>
<dbReference type="EMBL" id="CAMXCT010002662">
    <property type="protein sequence ID" value="CAI3999634.1"/>
    <property type="molecule type" value="Genomic_DNA"/>
</dbReference>
<keyword evidence="7" id="KW-1185">Reference proteome</keyword>
<keyword evidence="1" id="KW-0479">Metal-binding</keyword>
<dbReference type="SUPFAM" id="SSF53098">
    <property type="entry name" value="Ribonuclease H-like"/>
    <property type="match status" value="1"/>
</dbReference>
<reference evidence="6 7" key="2">
    <citation type="submission" date="2024-05" db="EMBL/GenBank/DDBJ databases">
        <authorList>
            <person name="Chen Y."/>
            <person name="Shah S."/>
            <person name="Dougan E. K."/>
            <person name="Thang M."/>
            <person name="Chan C."/>
        </authorList>
    </citation>
    <scope>NUCLEOTIDE SEQUENCE [LARGE SCALE GENOMIC DNA]</scope>
</reference>
<evidence type="ECO:0000256" key="2">
    <source>
        <dbReference type="SAM" id="MobiDB-lite"/>
    </source>
</evidence>
<protein>
    <submittedName>
        <fullName evidence="6">Retrovirus-related Pol polyprotein from transposon TNT 1-94</fullName>
    </submittedName>
</protein>
<feature type="domain" description="CCHC-type" evidence="3">
    <location>
        <begin position="64"/>
        <end position="79"/>
    </location>
</feature>
<feature type="region of interest" description="Disordered" evidence="2">
    <location>
        <begin position="872"/>
        <end position="927"/>
    </location>
</feature>
<name>A0A9P1G3I1_9DINO</name>
<reference evidence="5" key="1">
    <citation type="submission" date="2022-10" db="EMBL/GenBank/DDBJ databases">
        <authorList>
            <person name="Chen Y."/>
            <person name="Dougan E. K."/>
            <person name="Chan C."/>
            <person name="Rhodes N."/>
            <person name="Thang M."/>
        </authorList>
    </citation>
    <scope>NUCLEOTIDE SEQUENCE</scope>
</reference>
<sequence length="1687" mass="190153">MFKSDEYPTYEDLFDRLSSFASTKHSLHISRRELNQKKPVQKDPNAMDIGAVSKGKGKSKDVTCYRCGRPGHRAADCRSGGKGGKAGRGAQYKRMDNVQCWVCNGYGHYGKDCRHRSKGGGKDKGKDNKGGKNNKGKGYGGNATSSVDDAQPAGEPDPKDLAHLDLCAVDGGVGMDYGSSSRSEEENMGVEVEEEKPDYLVEYDGEEWIRFNYDSGAVSTVIPVEMAEEDLELHRVGDFKVANGDRIPRYGRVRMKVMDERGNKRGIRATVTHVHKPLGSAGEFSRNHDAWLWKDGGVLLPRHGALATRMRNVYKALCNQYSDDQVIPLYKEGNLYNFYVQKRGKMDEAEDLEVDNGGGDVINQMRWKGWQMMRVGLDPISPKWEAYEPSSFGPPPGLPDGVVCWQRRDYDCFTFRGTTENGPDWHDVVWRRGINEETNQIFDEPSVLGSDFNIHGHFDPMVRKMITELWHVPLAEAQGVVRADRSDRPSKRQIEEHELENHAVYRNWCPVCVEARATGSRHRPRTQQEKDERGPTIHADFFYMSTEEDSVPFLALKSGVSGRLHAVALQSKSPDDYVLKAFARFVEETGHKRVVFMSDNEPALVKLKTMVDEHLKNVEVVHKTCPVGDHAANGSIEVAVREIKRQMRSLRLSLERELSCKLNDDNVLLSWMASFAAQVINCYRRDASGKTSYEKEFGRKWMRPALEFGELTYMREAVERQNRPKREWEQRMIETAYDLVLQFDELVKVFDGRVRASKSWLGFLAWDVKRKTPGVPREGGERAPRLPPPVPETPDARGFYVQKKDITEHGYIPGCRGCEAVRKGAKRAVAHNSECRKRIFDEVGKQAAEKHRVARFEDRMAGRLERRIEFEEEQEKKKPKVEMLPLEDKKDEVVPAGREKRVEPESPSASVGSPSGSPSKRWKADGHMKYKRVAETPLEELDERAASGSAEAEVVPAQASAAVPDVPPVISSNAVSVEDVVVAEKKGATDGGGDVSSIDWGAYETVDTSTVKWREISSLDYAARRLESRRLELGSVDVAEVFSPPRFVARAGILGLSPGFSVDLSTKKPILGKENEYWDLNRAEDRKDLNYLIEKEQPFLLTGSPRCDPFSVLQNISKHRERGPDHELRRRQGEEHLDYSVELYKKQMDDGRYFLHEHPAGADSWDRDSVVGLQNLDGVYTVSGPMCCWNMAIGSSKKGRGKVYKMTRWITNSREIAKVLDKYCTNRRGGPIHRHVPLVGGIARLCEAYPLELVDAVLEGLKKQMLSDRAISSIELHASGPVPTEPLFDEKTMSEMAGEVMDYYDDISGEKLPYDLVVKARQEEINWVRSIGLYDKVPRAVALQRGVRPLQVRWVDVNKGDRSHYKVRSRIVGKELKSKTREALLAHELFSATPPWETVKGLFSLLVTDLPAAMTGGEPLVMGVYDISRAHFMPAVEREIYIELPDEDKLDGDGDVVGRLKRNMYGCRDASHGWMKDWQALLASGGYQVGEANPALFFNEDKFSRGAVHGDDFYVLGPKFAIDDMKELLGSKYQMREAHRLGFSEGCVRSATVLNRVVELGESDGRKWVRIEPDKRHVELIWRAVGMNSKSNGVTTPSIKPTDEQAHQLQFSPELPAAQASQYRSAVMRASFLSQERSDLSETVKRLAQGMSKVRLAHWEMLKRMARYLSGGGVPSAEDARPHLHMR</sequence>
<keyword evidence="1" id="KW-0862">Zinc</keyword>
<feature type="compositionally biased region" description="Basic and acidic residues" evidence="2">
    <location>
        <begin position="120"/>
        <end position="130"/>
    </location>
</feature>
<feature type="region of interest" description="Disordered" evidence="2">
    <location>
        <begin position="774"/>
        <end position="795"/>
    </location>
</feature>
<keyword evidence="1" id="KW-0863">Zinc-finger</keyword>
<dbReference type="SUPFAM" id="SSF57756">
    <property type="entry name" value="Retrovirus zinc finger-like domains"/>
    <property type="match status" value="1"/>
</dbReference>
<dbReference type="SMART" id="SM00343">
    <property type="entry name" value="ZnF_C2HC"/>
    <property type="match status" value="2"/>
</dbReference>
<dbReference type="InterPro" id="IPR012337">
    <property type="entry name" value="RNaseH-like_sf"/>
</dbReference>
<dbReference type="InterPro" id="IPR013103">
    <property type="entry name" value="RVT_2"/>
</dbReference>
<evidence type="ECO:0000313" key="7">
    <source>
        <dbReference type="Proteomes" id="UP001152797"/>
    </source>
</evidence>
<gene>
    <name evidence="5" type="ORF">C1SCF055_LOCUS25818</name>
</gene>
<dbReference type="InterPro" id="IPR036397">
    <property type="entry name" value="RNaseH_sf"/>
</dbReference>